<name>A0A0G1YDA3_9BACT</name>
<organism evidence="1 2">
    <name type="scientific">Candidatus Gottesmanbacteria bacterium GW2011_GWB1_49_7</name>
    <dbReference type="NCBI Taxonomy" id="1618448"/>
    <lineage>
        <taxon>Bacteria</taxon>
        <taxon>Candidatus Gottesmaniibacteriota</taxon>
    </lineage>
</organism>
<dbReference type="Proteomes" id="UP000034588">
    <property type="component" value="Unassembled WGS sequence"/>
</dbReference>
<evidence type="ECO:0000313" key="1">
    <source>
        <dbReference type="EMBL" id="KKW12962.1"/>
    </source>
</evidence>
<sequence length="71" mass="7926">MKLEFMTVKIAIRTAGSHKTGADVVDSCNEHFRALRDAGAIVDWCYNPDGIDGHETVEAPEPYVEDSVWFL</sequence>
<proteinExistence type="predicted"/>
<accession>A0A0G1YDA3</accession>
<dbReference type="EMBL" id="LCQD01000006">
    <property type="protein sequence ID" value="KKW12962.1"/>
    <property type="molecule type" value="Genomic_DNA"/>
</dbReference>
<evidence type="ECO:0000313" key="2">
    <source>
        <dbReference type="Proteomes" id="UP000034588"/>
    </source>
</evidence>
<reference evidence="1 2" key="1">
    <citation type="journal article" date="2015" name="Nature">
        <title>rRNA introns, odd ribosomes, and small enigmatic genomes across a large radiation of phyla.</title>
        <authorList>
            <person name="Brown C.T."/>
            <person name="Hug L.A."/>
            <person name="Thomas B.C."/>
            <person name="Sharon I."/>
            <person name="Castelle C.J."/>
            <person name="Singh A."/>
            <person name="Wilkins M.J."/>
            <person name="Williams K.H."/>
            <person name="Banfield J.F."/>
        </authorList>
    </citation>
    <scope>NUCLEOTIDE SEQUENCE [LARGE SCALE GENOMIC DNA]</scope>
</reference>
<comment type="caution">
    <text evidence="1">The sequence shown here is derived from an EMBL/GenBank/DDBJ whole genome shotgun (WGS) entry which is preliminary data.</text>
</comment>
<protein>
    <submittedName>
        <fullName evidence="1">Uncharacterized protein</fullName>
    </submittedName>
</protein>
<dbReference type="AlphaFoldDB" id="A0A0G1YDA3"/>
<gene>
    <name evidence="1" type="ORF">UY48_C0006G0015</name>
</gene>